<evidence type="ECO:0000313" key="1">
    <source>
        <dbReference type="EMBL" id="JAD83819.1"/>
    </source>
</evidence>
<sequence>MPSYHGWYISHKTAQKASQELPLPNSCTESFYETPLPGRLEQMDNKLTKIITSPVFIQFYKIGFNL</sequence>
<reference evidence="1" key="2">
    <citation type="journal article" date="2015" name="Data Brief">
        <title>Shoot transcriptome of the giant reed, Arundo donax.</title>
        <authorList>
            <person name="Barrero R.A."/>
            <person name="Guerrero F.D."/>
            <person name="Moolhuijzen P."/>
            <person name="Goolsby J.A."/>
            <person name="Tidwell J."/>
            <person name="Bellgard S.E."/>
            <person name="Bellgard M.I."/>
        </authorList>
    </citation>
    <scope>NUCLEOTIDE SEQUENCE</scope>
    <source>
        <tissue evidence="1">Shoot tissue taken approximately 20 cm above the soil surface</tissue>
    </source>
</reference>
<dbReference type="EMBL" id="GBRH01214076">
    <property type="protein sequence ID" value="JAD83819.1"/>
    <property type="molecule type" value="Transcribed_RNA"/>
</dbReference>
<accession>A0A0A9D5E7</accession>
<name>A0A0A9D5E7_ARUDO</name>
<organism evidence="1">
    <name type="scientific">Arundo donax</name>
    <name type="common">Giant reed</name>
    <name type="synonym">Donax arundinaceus</name>
    <dbReference type="NCBI Taxonomy" id="35708"/>
    <lineage>
        <taxon>Eukaryota</taxon>
        <taxon>Viridiplantae</taxon>
        <taxon>Streptophyta</taxon>
        <taxon>Embryophyta</taxon>
        <taxon>Tracheophyta</taxon>
        <taxon>Spermatophyta</taxon>
        <taxon>Magnoliopsida</taxon>
        <taxon>Liliopsida</taxon>
        <taxon>Poales</taxon>
        <taxon>Poaceae</taxon>
        <taxon>PACMAD clade</taxon>
        <taxon>Arundinoideae</taxon>
        <taxon>Arundineae</taxon>
        <taxon>Arundo</taxon>
    </lineage>
</organism>
<protein>
    <submittedName>
        <fullName evidence="1">Uncharacterized protein</fullName>
    </submittedName>
</protein>
<dbReference type="AlphaFoldDB" id="A0A0A9D5E7"/>
<reference evidence="1" key="1">
    <citation type="submission" date="2014-09" db="EMBL/GenBank/DDBJ databases">
        <authorList>
            <person name="Magalhaes I.L.F."/>
            <person name="Oliveira U."/>
            <person name="Santos F.R."/>
            <person name="Vidigal T.H.D.A."/>
            <person name="Brescovit A.D."/>
            <person name="Santos A.J."/>
        </authorList>
    </citation>
    <scope>NUCLEOTIDE SEQUENCE</scope>
    <source>
        <tissue evidence="1">Shoot tissue taken approximately 20 cm above the soil surface</tissue>
    </source>
</reference>
<proteinExistence type="predicted"/>